<dbReference type="KEGG" id="nur:ATY38_07495"/>
<dbReference type="Pfam" id="PF14870">
    <property type="entry name" value="PSII_BNR"/>
    <property type="match status" value="1"/>
</dbReference>
<dbReference type="PANTHER" id="PTHR43739">
    <property type="entry name" value="XYLOGLUCANASE (EUROFUNG)"/>
    <property type="match status" value="1"/>
</dbReference>
<proteinExistence type="predicted"/>
<dbReference type="AlphaFoldDB" id="A0A1H2FJN8"/>
<dbReference type="SUPFAM" id="SSF110296">
    <property type="entry name" value="Oligoxyloglucan reducing end-specific cellobiohydrolase"/>
    <property type="match status" value="4"/>
</dbReference>
<dbReference type="InterPro" id="IPR028203">
    <property type="entry name" value="PSII_CF48-like_dom"/>
</dbReference>
<dbReference type="InterPro" id="IPR015943">
    <property type="entry name" value="WD40/YVTN_repeat-like_dom_sf"/>
</dbReference>
<dbReference type="Gene3D" id="2.130.10.10">
    <property type="entry name" value="YVTN repeat-like/Quinoprotein amine dehydrogenase"/>
    <property type="match status" value="4"/>
</dbReference>
<dbReference type="PANTHER" id="PTHR43739:SF5">
    <property type="entry name" value="EXO-ALPHA-SIALIDASE"/>
    <property type="match status" value="1"/>
</dbReference>
<gene>
    <name evidence="4" type="ORF">SAMN05216406_1226</name>
</gene>
<dbReference type="Pfam" id="PF25852">
    <property type="entry name" value="DUF6242_C"/>
    <property type="match status" value="1"/>
</dbReference>
<dbReference type="EMBL" id="FNLN01000022">
    <property type="protein sequence ID" value="SDU07522.1"/>
    <property type="molecule type" value="Genomic_DNA"/>
</dbReference>
<feature type="domain" description="DUF6242" evidence="3">
    <location>
        <begin position="145"/>
        <end position="358"/>
    </location>
</feature>
<reference evidence="5" key="1">
    <citation type="submission" date="2016-10" db="EMBL/GenBank/DDBJ databases">
        <authorList>
            <person name="Varghese N."/>
            <person name="Submissions S."/>
        </authorList>
    </citation>
    <scope>NUCLEOTIDE SEQUENCE [LARGE SCALE GENOMIC DNA]</scope>
    <source>
        <strain evidence="5">Nm10</strain>
    </source>
</reference>
<evidence type="ECO:0000256" key="1">
    <source>
        <dbReference type="SAM" id="SignalP"/>
    </source>
</evidence>
<dbReference type="GO" id="GO:0010411">
    <property type="term" value="P:xyloglucan metabolic process"/>
    <property type="evidence" value="ECO:0007669"/>
    <property type="project" value="TreeGrafter"/>
</dbReference>
<keyword evidence="1" id="KW-0732">Signal</keyword>
<dbReference type="Proteomes" id="UP000182882">
    <property type="component" value="Unassembled WGS sequence"/>
</dbReference>
<sequence>MKTSFFQYPVTLFALLILLCISSNKIHAHNPHDMVFGLGISPNYATDKTLFLSTDAEATSDQYTNILRSSDGGATWIRLPNGLDNVFADISIRVSPNYGTDNTVFATTKGDGVYQSVDQGNSWQLSNTGLFNLKVKELTIAKLGNNDYVVFLTTMNGQLYRRSRTETTWTRVQNSTLGIQLVAVSPSFTTDLTAITVNKTGNLQKSTDGGFTWNSIGNIAGTTFHDIAMSGGNPKEVFLATADGIYYSNNTGATFTLKPANLPLEAINNVSLSPNYLTDRTVFCTSLTKAVYKSTDGGDSWTYHASGAAVTGQTAALEEFSELQVSNTFSADQTVFLSAYDGLFISKDGGITWAQKQTRRNLLTGVALSPNFINDQSVIATTYFGGGIYTSTDRGATWTMDRTGWPVPNSLSLPMSAFDVNFSQNQSGSPTAVASRNTGHIGFSNDFGQNWTTKFIPKITEISPFAVYINAFVLSPTFETDREIYLGTRSHGILQTLDGGNSWRWLRGVPTTSHIVSLAISPNYANDRTAFAANRAGKVWRTTDGGNSWLQSLRFDSITLRGLPGQQHLSIAVSPQFATDKLVFIGTSNGLYRSKNGGNVWTTMTQNHIGPGNAIHQVEFSPNFSNDRLIFVNVHGKGLYKITLNNQGNIATSKNIGTSLLQENIQFTEFRLSPGFALDATILGVARDSTYISNDGGLTWTLAGKVEW</sequence>
<feature type="chain" id="PRO_5016280458" evidence="1">
    <location>
        <begin position="29"/>
        <end position="708"/>
    </location>
</feature>
<dbReference type="RefSeq" id="WP_062558759.1">
    <property type="nucleotide sequence ID" value="NZ_CP013341.1"/>
</dbReference>
<feature type="domain" description="Photosynthesis system II assembly factor Ycf48/Hcf136-like" evidence="2">
    <location>
        <begin position="468"/>
        <end position="613"/>
    </location>
</feature>
<organism evidence="4 5">
    <name type="scientific">Nitrosomonas ureae</name>
    <dbReference type="NCBI Taxonomy" id="44577"/>
    <lineage>
        <taxon>Bacteria</taxon>
        <taxon>Pseudomonadati</taxon>
        <taxon>Pseudomonadota</taxon>
        <taxon>Betaproteobacteria</taxon>
        <taxon>Nitrosomonadales</taxon>
        <taxon>Nitrosomonadaceae</taxon>
        <taxon>Nitrosomonas</taxon>
    </lineage>
</organism>
<feature type="signal peptide" evidence="1">
    <location>
        <begin position="1"/>
        <end position="28"/>
    </location>
</feature>
<evidence type="ECO:0000259" key="2">
    <source>
        <dbReference type="Pfam" id="PF14870"/>
    </source>
</evidence>
<accession>A0A1H2FJN8</accession>
<evidence type="ECO:0000313" key="5">
    <source>
        <dbReference type="Proteomes" id="UP000182882"/>
    </source>
</evidence>
<evidence type="ECO:0000313" key="4">
    <source>
        <dbReference type="EMBL" id="SDU07522.1"/>
    </source>
</evidence>
<protein>
    <submittedName>
        <fullName evidence="4">Uncharacterized protein</fullName>
    </submittedName>
</protein>
<name>A0A1H2FJN8_9PROT</name>
<evidence type="ECO:0000259" key="3">
    <source>
        <dbReference type="Pfam" id="PF25852"/>
    </source>
</evidence>
<dbReference type="InterPro" id="IPR052025">
    <property type="entry name" value="Xyloglucanase_GH74"/>
</dbReference>
<dbReference type="InterPro" id="IPR058667">
    <property type="entry name" value="DUF6242_C"/>
</dbReference>
<keyword evidence="5" id="KW-1185">Reference proteome</keyword>